<evidence type="ECO:0000313" key="3">
    <source>
        <dbReference type="Proteomes" id="UP000254968"/>
    </source>
</evidence>
<feature type="chain" id="PRO_5016590796" evidence="1">
    <location>
        <begin position="21"/>
        <end position="152"/>
    </location>
</feature>
<sequence>MIKHKFLLLSGLVFSSQLFAFQCYFTLVKDSCWTDYSVTVNVMDVANNSTAVTVTAPKGQSWARQGFTCQPGQEFLYKATFEPYIWSSEKGEVYTAINYWTLPKAPKPGESAWEIPVCYPQAFSAVPLPPQATNNCACDFSKVPAIPPKKLD</sequence>
<evidence type="ECO:0000313" key="2">
    <source>
        <dbReference type="EMBL" id="STX28651.1"/>
    </source>
</evidence>
<evidence type="ECO:0000256" key="1">
    <source>
        <dbReference type="SAM" id="SignalP"/>
    </source>
</evidence>
<name>A0A378I1Q8_9GAMM</name>
<dbReference type="RefSeq" id="WP_115302379.1">
    <property type="nucleotide sequence ID" value="NZ_CAAAHO010000001.1"/>
</dbReference>
<dbReference type="Proteomes" id="UP000254968">
    <property type="component" value="Unassembled WGS sequence"/>
</dbReference>
<organism evidence="2 3">
    <name type="scientific">Legionella beliardensis</name>
    <dbReference type="NCBI Taxonomy" id="91822"/>
    <lineage>
        <taxon>Bacteria</taxon>
        <taxon>Pseudomonadati</taxon>
        <taxon>Pseudomonadota</taxon>
        <taxon>Gammaproteobacteria</taxon>
        <taxon>Legionellales</taxon>
        <taxon>Legionellaceae</taxon>
        <taxon>Legionella</taxon>
    </lineage>
</organism>
<proteinExistence type="predicted"/>
<feature type="signal peptide" evidence="1">
    <location>
        <begin position="1"/>
        <end position="20"/>
    </location>
</feature>
<gene>
    <name evidence="2" type="ORF">NCTC13315_01183</name>
</gene>
<keyword evidence="1" id="KW-0732">Signal</keyword>
<dbReference type="OrthoDB" id="5648361at2"/>
<dbReference type="AlphaFoldDB" id="A0A378I1Q8"/>
<protein>
    <submittedName>
        <fullName evidence="2">Periplasmic protein</fullName>
    </submittedName>
</protein>
<reference evidence="2 3" key="1">
    <citation type="submission" date="2018-06" db="EMBL/GenBank/DDBJ databases">
        <authorList>
            <consortium name="Pathogen Informatics"/>
            <person name="Doyle S."/>
        </authorList>
    </citation>
    <scope>NUCLEOTIDE SEQUENCE [LARGE SCALE GENOMIC DNA]</scope>
    <source>
        <strain evidence="2 3">NCTC13315</strain>
    </source>
</reference>
<accession>A0A378I1Q8</accession>
<dbReference type="EMBL" id="UGNV01000001">
    <property type="protein sequence ID" value="STX28651.1"/>
    <property type="molecule type" value="Genomic_DNA"/>
</dbReference>
<keyword evidence="3" id="KW-1185">Reference proteome</keyword>